<dbReference type="EMBL" id="MU003790">
    <property type="protein sequence ID" value="KAF2721407.1"/>
    <property type="molecule type" value="Genomic_DNA"/>
</dbReference>
<accession>A0A9P4UMM2</accession>
<dbReference type="AlphaFoldDB" id="A0A9P4UMM2"/>
<feature type="transmembrane region" description="Helical" evidence="5">
    <location>
        <begin position="120"/>
        <end position="143"/>
    </location>
</feature>
<gene>
    <name evidence="6" type="ORF">K431DRAFT_320304</name>
</gene>
<feature type="transmembrane region" description="Helical" evidence="5">
    <location>
        <begin position="155"/>
        <end position="180"/>
    </location>
</feature>
<evidence type="ECO:0000256" key="4">
    <source>
        <dbReference type="ARBA" id="ARBA00023136"/>
    </source>
</evidence>
<feature type="transmembrane region" description="Helical" evidence="5">
    <location>
        <begin position="79"/>
        <end position="99"/>
    </location>
</feature>
<reference evidence="6" key="1">
    <citation type="journal article" date="2020" name="Stud. Mycol.">
        <title>101 Dothideomycetes genomes: a test case for predicting lifestyles and emergence of pathogens.</title>
        <authorList>
            <person name="Haridas S."/>
            <person name="Albert R."/>
            <person name="Binder M."/>
            <person name="Bloem J."/>
            <person name="Labutti K."/>
            <person name="Salamov A."/>
            <person name="Andreopoulos B."/>
            <person name="Baker S."/>
            <person name="Barry K."/>
            <person name="Bills G."/>
            <person name="Bluhm B."/>
            <person name="Cannon C."/>
            <person name="Castanera R."/>
            <person name="Culley D."/>
            <person name="Daum C."/>
            <person name="Ezra D."/>
            <person name="Gonzalez J."/>
            <person name="Henrissat B."/>
            <person name="Kuo A."/>
            <person name="Liang C."/>
            <person name="Lipzen A."/>
            <person name="Lutzoni F."/>
            <person name="Magnuson J."/>
            <person name="Mondo S."/>
            <person name="Nolan M."/>
            <person name="Ohm R."/>
            <person name="Pangilinan J."/>
            <person name="Park H.-J."/>
            <person name="Ramirez L."/>
            <person name="Alfaro M."/>
            <person name="Sun H."/>
            <person name="Tritt A."/>
            <person name="Yoshinaga Y."/>
            <person name="Zwiers L.-H."/>
            <person name="Turgeon B."/>
            <person name="Goodwin S."/>
            <person name="Spatafora J."/>
            <person name="Crous P."/>
            <person name="Grigoriev I."/>
        </authorList>
    </citation>
    <scope>NUCLEOTIDE SEQUENCE</scope>
    <source>
        <strain evidence="6">CBS 116435</strain>
    </source>
</reference>
<organism evidence="6 7">
    <name type="scientific">Polychaeton citri CBS 116435</name>
    <dbReference type="NCBI Taxonomy" id="1314669"/>
    <lineage>
        <taxon>Eukaryota</taxon>
        <taxon>Fungi</taxon>
        <taxon>Dikarya</taxon>
        <taxon>Ascomycota</taxon>
        <taxon>Pezizomycotina</taxon>
        <taxon>Dothideomycetes</taxon>
        <taxon>Dothideomycetidae</taxon>
        <taxon>Capnodiales</taxon>
        <taxon>Capnodiaceae</taxon>
        <taxon>Polychaeton</taxon>
    </lineage>
</organism>
<evidence type="ECO:0000313" key="6">
    <source>
        <dbReference type="EMBL" id="KAF2721407.1"/>
    </source>
</evidence>
<feature type="transmembrane region" description="Helical" evidence="5">
    <location>
        <begin position="238"/>
        <end position="258"/>
    </location>
</feature>
<evidence type="ECO:0000256" key="5">
    <source>
        <dbReference type="SAM" id="Phobius"/>
    </source>
</evidence>
<keyword evidence="3 5" id="KW-1133">Transmembrane helix</keyword>
<dbReference type="Proteomes" id="UP000799441">
    <property type="component" value="Unassembled WGS sequence"/>
</dbReference>
<protein>
    <submittedName>
        <fullName evidence="6">RTA1-domain-containing protein</fullName>
    </submittedName>
</protein>
<feature type="transmembrane region" description="Helical" evidence="5">
    <location>
        <begin position="201"/>
        <end position="218"/>
    </location>
</feature>
<name>A0A9P4UMM2_9PEZI</name>
<dbReference type="OrthoDB" id="3358017at2759"/>
<evidence type="ECO:0000256" key="1">
    <source>
        <dbReference type="ARBA" id="ARBA00004141"/>
    </source>
</evidence>
<comment type="caution">
    <text evidence="6">The sequence shown here is derived from an EMBL/GenBank/DDBJ whole genome shotgun (WGS) entry which is preliminary data.</text>
</comment>
<evidence type="ECO:0000313" key="7">
    <source>
        <dbReference type="Proteomes" id="UP000799441"/>
    </source>
</evidence>
<evidence type="ECO:0000256" key="3">
    <source>
        <dbReference type="ARBA" id="ARBA00022989"/>
    </source>
</evidence>
<dbReference type="PANTHER" id="PTHR31465:SF27">
    <property type="entry name" value="DOMAIN PROTEIN, PUTATIVE (AFU_ORTHOLOGUE AFUA_3G01030)-RELATED"/>
    <property type="match status" value="1"/>
</dbReference>
<keyword evidence="4 5" id="KW-0472">Membrane</keyword>
<keyword evidence="2 5" id="KW-0812">Transmembrane</keyword>
<dbReference type="InterPro" id="IPR007568">
    <property type="entry name" value="RTA1"/>
</dbReference>
<feature type="transmembrane region" description="Helical" evidence="5">
    <location>
        <begin position="20"/>
        <end position="38"/>
    </location>
</feature>
<comment type="subcellular location">
    <subcellularLocation>
        <location evidence="1">Membrane</location>
        <topology evidence="1">Multi-pass membrane protein</topology>
    </subcellularLocation>
</comment>
<evidence type="ECO:0000256" key="2">
    <source>
        <dbReference type="ARBA" id="ARBA00022692"/>
    </source>
</evidence>
<dbReference type="PANTHER" id="PTHR31465">
    <property type="entry name" value="PROTEIN RTA1-RELATED"/>
    <property type="match status" value="1"/>
</dbReference>
<keyword evidence="7" id="KW-1185">Reference proteome</keyword>
<dbReference type="GO" id="GO:0016020">
    <property type="term" value="C:membrane"/>
    <property type="evidence" value="ECO:0007669"/>
    <property type="project" value="UniProtKB-SubCell"/>
</dbReference>
<feature type="transmembrane region" description="Helical" evidence="5">
    <location>
        <begin position="47"/>
        <end position="67"/>
    </location>
</feature>
<proteinExistence type="predicted"/>
<dbReference type="Pfam" id="PF04479">
    <property type="entry name" value="RTA1"/>
    <property type="match status" value="1"/>
</dbReference>
<sequence length="280" mass="30925">MPVVKSPTGHIFYHYIPTKVGAIIVATLFAMGTLAVLWRSSFTKTKFAIPFMVGGVLEIVGYVGRAIATENEDSLLVPFIVQSVLLLIAPALFAASIYMTLGRVIRGVGGEQRSIIRPNLLTRVFVLLDIASFLAQGAGSGFQSGKKFNKNTAEYIVLGGLVIQILGFGLFAVTALVWHVRMRRQPTHTIMGDDTEDWQSIMNMLYVVSILIMMRSVFRVIEYAGGADGYLSQHEWTLYVFDAALMLLTVGVFAWWYPGQLGAYSVIRKDESDMESIVVL</sequence>